<dbReference type="EMBL" id="PYGE01000002">
    <property type="protein sequence ID" value="PSL07017.1"/>
    <property type="molecule type" value="Genomic_DNA"/>
</dbReference>
<evidence type="ECO:0000313" key="2">
    <source>
        <dbReference type="EMBL" id="PSL07017.1"/>
    </source>
</evidence>
<dbReference type="InterPro" id="IPR036866">
    <property type="entry name" value="RibonucZ/Hydroxyglut_hydro"/>
</dbReference>
<gene>
    <name evidence="2" type="ORF">CLV30_102406</name>
</gene>
<protein>
    <submittedName>
        <fullName evidence="2">Beta-lactamase family protein</fullName>
    </submittedName>
</protein>
<name>A0A2P8EC63_9ACTN</name>
<dbReference type="InterPro" id="IPR001279">
    <property type="entry name" value="Metallo-B-lactamas"/>
</dbReference>
<dbReference type="SUPFAM" id="SSF56281">
    <property type="entry name" value="Metallo-hydrolase/oxidoreductase"/>
    <property type="match status" value="1"/>
</dbReference>
<dbReference type="AlphaFoldDB" id="A0A2P8EC63"/>
<feature type="domain" description="Metallo-beta-lactamase" evidence="1">
    <location>
        <begin position="47"/>
        <end position="193"/>
    </location>
</feature>
<sequence>MARVEILLLGTGAGDGWPNPWCRCRSCDWARATPGAARGQTSVLIDRTLLIDTGSARRAAVPLDDVRTVLFTHAHPDHADPQPLFWRQSAHAGTDRREAPLEIAGPPAALEICRPWVAPAGPVTWTPLSGGQRLRLASGHTVAAMPARHWPDDPHVGPALLYNVDDRVLAAWDTGAPLPEHDHPTYDVVLLDCTNGLGPPVDDHHDLDAFAHSVTRLRTRGAVDEHTQVVAVALGHRNPPGPELDEVLAGIGASAPLDGTVLVAGREPARSR</sequence>
<dbReference type="Pfam" id="PF12706">
    <property type="entry name" value="Lactamase_B_2"/>
    <property type="match status" value="1"/>
</dbReference>
<proteinExistence type="predicted"/>
<keyword evidence="3" id="KW-1185">Reference proteome</keyword>
<comment type="caution">
    <text evidence="2">The sequence shown here is derived from an EMBL/GenBank/DDBJ whole genome shotgun (WGS) entry which is preliminary data.</text>
</comment>
<dbReference type="OrthoDB" id="9788370at2"/>
<accession>A0A2P8EC63</accession>
<evidence type="ECO:0000259" key="1">
    <source>
        <dbReference type="Pfam" id="PF12706"/>
    </source>
</evidence>
<dbReference type="Proteomes" id="UP000243528">
    <property type="component" value="Unassembled WGS sequence"/>
</dbReference>
<dbReference type="Gene3D" id="3.60.15.10">
    <property type="entry name" value="Ribonuclease Z/Hydroxyacylglutathione hydrolase-like"/>
    <property type="match status" value="1"/>
</dbReference>
<evidence type="ECO:0000313" key="3">
    <source>
        <dbReference type="Proteomes" id="UP000243528"/>
    </source>
</evidence>
<organism evidence="2 3">
    <name type="scientific">Haloactinopolyspora alba</name>
    <dbReference type="NCBI Taxonomy" id="648780"/>
    <lineage>
        <taxon>Bacteria</taxon>
        <taxon>Bacillati</taxon>
        <taxon>Actinomycetota</taxon>
        <taxon>Actinomycetes</taxon>
        <taxon>Jiangellales</taxon>
        <taxon>Jiangellaceae</taxon>
        <taxon>Haloactinopolyspora</taxon>
    </lineage>
</organism>
<reference evidence="2 3" key="1">
    <citation type="submission" date="2018-03" db="EMBL/GenBank/DDBJ databases">
        <title>Genomic Encyclopedia of Archaeal and Bacterial Type Strains, Phase II (KMG-II): from individual species to whole genera.</title>
        <authorList>
            <person name="Goeker M."/>
        </authorList>
    </citation>
    <scope>NUCLEOTIDE SEQUENCE [LARGE SCALE GENOMIC DNA]</scope>
    <source>
        <strain evidence="2 3">DSM 45211</strain>
    </source>
</reference>